<gene>
    <name evidence="9" type="ORF">EWM59_17420</name>
</gene>
<evidence type="ECO:0000259" key="7">
    <source>
        <dbReference type="Pfam" id="PF07980"/>
    </source>
</evidence>
<dbReference type="RefSeq" id="WP_130022520.1">
    <property type="nucleotide sequence ID" value="NZ_SEWF01000027.1"/>
</dbReference>
<dbReference type="InterPro" id="IPR011990">
    <property type="entry name" value="TPR-like_helical_dom_sf"/>
</dbReference>
<dbReference type="OrthoDB" id="691907at2"/>
<reference evidence="9 10" key="1">
    <citation type="submission" date="2019-02" db="EMBL/GenBank/DDBJ databases">
        <title>Bacterial novel species Emticicia sp. 17J42-9 isolated from soil.</title>
        <authorList>
            <person name="Jung H.-Y."/>
        </authorList>
    </citation>
    <scope>NUCLEOTIDE SEQUENCE [LARGE SCALE GENOMIC DNA]</scope>
    <source>
        <strain evidence="9 10">17J42-9</strain>
    </source>
</reference>
<dbReference type="Pfam" id="PF14322">
    <property type="entry name" value="SusD-like_3"/>
    <property type="match status" value="1"/>
</dbReference>
<accession>A0A4Q5LWV8</accession>
<comment type="similarity">
    <text evidence="2">Belongs to the SusD family.</text>
</comment>
<organism evidence="9 10">
    <name type="scientific">Emticicia agri</name>
    <dbReference type="NCBI Taxonomy" id="2492393"/>
    <lineage>
        <taxon>Bacteria</taxon>
        <taxon>Pseudomonadati</taxon>
        <taxon>Bacteroidota</taxon>
        <taxon>Cytophagia</taxon>
        <taxon>Cytophagales</taxon>
        <taxon>Leadbetterellaceae</taxon>
        <taxon>Emticicia</taxon>
    </lineage>
</organism>
<dbReference type="EMBL" id="SEWF01000027">
    <property type="protein sequence ID" value="RYU94306.1"/>
    <property type="molecule type" value="Genomic_DNA"/>
</dbReference>
<comment type="subcellular location">
    <subcellularLocation>
        <location evidence="1">Cell outer membrane</location>
    </subcellularLocation>
</comment>
<evidence type="ECO:0000313" key="9">
    <source>
        <dbReference type="EMBL" id="RYU94306.1"/>
    </source>
</evidence>
<evidence type="ECO:0000256" key="1">
    <source>
        <dbReference type="ARBA" id="ARBA00004442"/>
    </source>
</evidence>
<feature type="domain" description="RagB/SusD" evidence="7">
    <location>
        <begin position="263"/>
        <end position="515"/>
    </location>
</feature>
<keyword evidence="4" id="KW-0472">Membrane</keyword>
<feature type="domain" description="SusD-like N-terminal" evidence="8">
    <location>
        <begin position="98"/>
        <end position="223"/>
    </location>
</feature>
<keyword evidence="10" id="KW-1185">Reference proteome</keyword>
<dbReference type="AlphaFoldDB" id="A0A4Q5LWV8"/>
<dbReference type="InterPro" id="IPR012944">
    <property type="entry name" value="SusD_RagB_dom"/>
</dbReference>
<evidence type="ECO:0000256" key="6">
    <source>
        <dbReference type="SAM" id="MobiDB-lite"/>
    </source>
</evidence>
<dbReference type="InterPro" id="IPR033985">
    <property type="entry name" value="SusD-like_N"/>
</dbReference>
<dbReference type="GO" id="GO:0009279">
    <property type="term" value="C:cell outer membrane"/>
    <property type="evidence" value="ECO:0007669"/>
    <property type="project" value="UniProtKB-SubCell"/>
</dbReference>
<evidence type="ECO:0000259" key="8">
    <source>
        <dbReference type="Pfam" id="PF14322"/>
    </source>
</evidence>
<dbReference type="Pfam" id="PF07980">
    <property type="entry name" value="SusD_RagB"/>
    <property type="match status" value="1"/>
</dbReference>
<name>A0A4Q5LWV8_9BACT</name>
<dbReference type="SUPFAM" id="SSF48452">
    <property type="entry name" value="TPR-like"/>
    <property type="match status" value="1"/>
</dbReference>
<comment type="caution">
    <text evidence="9">The sequence shown here is derived from an EMBL/GenBank/DDBJ whole genome shotgun (WGS) entry which is preliminary data.</text>
</comment>
<sequence length="515" mass="57452">MKKIIFLTGFFGLSTVMSCNDSVLDKVNPNGVTFETYFTNDSELVAGVNAAYATIQGFGLAAREWFFVHDLRGDEMATGGGQLEAPRNQLLIGVNDPANGVANSVFTGWFRTIHRANVVLESANKKDVSFSTDIKNRVTGEAKFLRAWAYYELGTLWGGVPLYTEYVKSVEGAKARASQQDVYKQVIDDLKSAESLLPATYPATQYGRATKAAAQVLMARTYLQMGDYNSAKTELEKVVSSGLYKLVDNYLDLTNEEGEFNAESIFEVVFSPSNGAFNWSGPDGDGTSAQEETIRTQEYSPIGWRNLIPSDKMIDNYERTAKGDAKNDPRFDMSFWKAGDKFNNGNDVINDDNVQGNSSKMDGKTFKISWRKYSVLYKSNSGFITSGINMRIMRYADVLLMLAECENELGNSAKAIQLMNQVRARASVNMPPYPTKNYPCDSKASVFAALQHERYVELAAEQVRNFDIIRWRKNKKATSEPISYFVAGKHELLPLPQTEIDNNPNIDPKDQNPGY</sequence>
<dbReference type="Gene3D" id="1.25.40.390">
    <property type="match status" value="1"/>
</dbReference>
<evidence type="ECO:0000313" key="10">
    <source>
        <dbReference type="Proteomes" id="UP000293162"/>
    </source>
</evidence>
<dbReference type="Proteomes" id="UP000293162">
    <property type="component" value="Unassembled WGS sequence"/>
</dbReference>
<dbReference type="CDD" id="cd08977">
    <property type="entry name" value="SusD"/>
    <property type="match status" value="1"/>
</dbReference>
<keyword evidence="5" id="KW-0998">Cell outer membrane</keyword>
<dbReference type="PROSITE" id="PS51257">
    <property type="entry name" value="PROKAR_LIPOPROTEIN"/>
    <property type="match status" value="1"/>
</dbReference>
<keyword evidence="3" id="KW-0732">Signal</keyword>
<evidence type="ECO:0000256" key="3">
    <source>
        <dbReference type="ARBA" id="ARBA00022729"/>
    </source>
</evidence>
<protein>
    <submittedName>
        <fullName evidence="9">RagB/SusD family nutrient uptake outer membrane protein</fullName>
    </submittedName>
</protein>
<evidence type="ECO:0000256" key="2">
    <source>
        <dbReference type="ARBA" id="ARBA00006275"/>
    </source>
</evidence>
<evidence type="ECO:0000256" key="4">
    <source>
        <dbReference type="ARBA" id="ARBA00023136"/>
    </source>
</evidence>
<feature type="region of interest" description="Disordered" evidence="6">
    <location>
        <begin position="496"/>
        <end position="515"/>
    </location>
</feature>
<proteinExistence type="inferred from homology"/>
<evidence type="ECO:0000256" key="5">
    <source>
        <dbReference type="ARBA" id="ARBA00023237"/>
    </source>
</evidence>